<proteinExistence type="predicted"/>
<evidence type="ECO:0000256" key="1">
    <source>
        <dbReference type="SAM" id="Phobius"/>
    </source>
</evidence>
<accession>A0A9W6TDE3</accession>
<feature type="transmembrane region" description="Helical" evidence="1">
    <location>
        <begin position="29"/>
        <end position="49"/>
    </location>
</feature>
<reference evidence="2" key="1">
    <citation type="submission" date="2023-04" db="EMBL/GenBank/DDBJ databases">
        <title>Phytophthora lilii NBRC 32176.</title>
        <authorList>
            <person name="Ichikawa N."/>
            <person name="Sato H."/>
            <person name="Tonouchi N."/>
        </authorList>
    </citation>
    <scope>NUCLEOTIDE SEQUENCE</scope>
    <source>
        <strain evidence="2">NBRC 32176</strain>
    </source>
</reference>
<dbReference type="Proteomes" id="UP001165083">
    <property type="component" value="Unassembled WGS sequence"/>
</dbReference>
<sequence length="237" mass="26430">MLLVWSILGRIDGSTNYSLLNYKNQNGHFNLKILDIMGNGLVTPVLLLVKISYRKRKTLCARSSRIECAILRVGLKLEVAALVSSTRMSELGPKEAPNCPLPIRIDIKPPAVVQQLQFVKTDQTFKANCVLLPINSTHNVQVPAFAARIMYAVGVTGLLLACIIPFWKWNLRTDVLERALSHHSHPYQTMSYNLSRTPPCNSALMIHTRTFPPNNKLVNTTAVLVIHALTLALLSRI</sequence>
<dbReference type="AlphaFoldDB" id="A0A9W6TDE3"/>
<keyword evidence="3" id="KW-1185">Reference proteome</keyword>
<evidence type="ECO:0000313" key="3">
    <source>
        <dbReference type="Proteomes" id="UP001165083"/>
    </source>
</evidence>
<evidence type="ECO:0000313" key="2">
    <source>
        <dbReference type="EMBL" id="GMF09376.1"/>
    </source>
</evidence>
<gene>
    <name evidence="2" type="ORF">Plil01_000028300</name>
</gene>
<keyword evidence="1" id="KW-0812">Transmembrane</keyword>
<keyword evidence="1" id="KW-1133">Transmembrane helix</keyword>
<protein>
    <submittedName>
        <fullName evidence="2">Unnamed protein product</fullName>
    </submittedName>
</protein>
<feature type="transmembrane region" description="Helical" evidence="1">
    <location>
        <begin position="217"/>
        <end position="234"/>
    </location>
</feature>
<feature type="transmembrane region" description="Helical" evidence="1">
    <location>
        <begin position="149"/>
        <end position="167"/>
    </location>
</feature>
<organism evidence="2 3">
    <name type="scientific">Phytophthora lilii</name>
    <dbReference type="NCBI Taxonomy" id="2077276"/>
    <lineage>
        <taxon>Eukaryota</taxon>
        <taxon>Sar</taxon>
        <taxon>Stramenopiles</taxon>
        <taxon>Oomycota</taxon>
        <taxon>Peronosporomycetes</taxon>
        <taxon>Peronosporales</taxon>
        <taxon>Peronosporaceae</taxon>
        <taxon>Phytophthora</taxon>
    </lineage>
</organism>
<keyword evidence="1" id="KW-0472">Membrane</keyword>
<dbReference type="EMBL" id="BSXW01000009">
    <property type="protein sequence ID" value="GMF09376.1"/>
    <property type="molecule type" value="Genomic_DNA"/>
</dbReference>
<name>A0A9W6TDE3_9STRA</name>
<comment type="caution">
    <text evidence="2">The sequence shown here is derived from an EMBL/GenBank/DDBJ whole genome shotgun (WGS) entry which is preliminary data.</text>
</comment>